<protein>
    <submittedName>
        <fullName evidence="1">Uncharacterized protein</fullName>
    </submittedName>
</protein>
<comment type="caution">
    <text evidence="1">The sequence shown here is derived from an EMBL/GenBank/DDBJ whole genome shotgun (WGS) entry which is preliminary data.</text>
</comment>
<reference evidence="1 2" key="1">
    <citation type="submission" date="2023-01" db="EMBL/GenBank/DDBJ databases">
        <title>Analysis of 21 Apiospora genomes using comparative genomics revels a genus with tremendous synthesis potential of carbohydrate active enzymes and secondary metabolites.</title>
        <authorList>
            <person name="Sorensen T."/>
        </authorList>
    </citation>
    <scope>NUCLEOTIDE SEQUENCE [LARGE SCALE GENOMIC DNA]</scope>
    <source>
        <strain evidence="1 2">CBS 83171</strain>
    </source>
</reference>
<keyword evidence="2" id="KW-1185">Reference proteome</keyword>
<name>A0ABR1VMT0_9PEZI</name>
<evidence type="ECO:0000313" key="2">
    <source>
        <dbReference type="Proteomes" id="UP001446871"/>
    </source>
</evidence>
<evidence type="ECO:0000313" key="1">
    <source>
        <dbReference type="EMBL" id="KAK8072462.1"/>
    </source>
</evidence>
<organism evidence="1 2">
    <name type="scientific">Apiospora saccharicola</name>
    <dbReference type="NCBI Taxonomy" id="335842"/>
    <lineage>
        <taxon>Eukaryota</taxon>
        <taxon>Fungi</taxon>
        <taxon>Dikarya</taxon>
        <taxon>Ascomycota</taxon>
        <taxon>Pezizomycotina</taxon>
        <taxon>Sordariomycetes</taxon>
        <taxon>Xylariomycetidae</taxon>
        <taxon>Amphisphaeriales</taxon>
        <taxon>Apiosporaceae</taxon>
        <taxon>Apiospora</taxon>
    </lineage>
</organism>
<proteinExistence type="predicted"/>
<dbReference type="EMBL" id="JAQQWM010000003">
    <property type="protein sequence ID" value="KAK8072462.1"/>
    <property type="molecule type" value="Genomic_DNA"/>
</dbReference>
<gene>
    <name evidence="1" type="ORF">PG996_005810</name>
</gene>
<dbReference type="Proteomes" id="UP001446871">
    <property type="component" value="Unassembled WGS sequence"/>
</dbReference>
<sequence length="238" mass="26122">MITAVEPTPPAALLTRIAQEKVYSFYGLFNATSLSTSAAACIASNSDGDPDRLAAVLRCFLEHSQQDCIAEAILPDKPQVAQACWLTVRMFKPSSEYEVPRWHRDGRMFACSCSFSGSLLEAVMLSDQEGQQRKSPHSKYAVTLLGPATRILVPSAVVDDPLADVKDRQGLDDESSVRAELAEALKGCEEYTLQRGQMIRFSWGQDDSPVHSEPDFAGEDRVFVSVLLGSEAEIRDMC</sequence>
<accession>A0ABR1VMT0</accession>